<dbReference type="PROSITE" id="PS00793">
    <property type="entry name" value="DHPS_2"/>
    <property type="match status" value="1"/>
</dbReference>
<evidence type="ECO:0000256" key="3">
    <source>
        <dbReference type="ARBA" id="ARBA00004763"/>
    </source>
</evidence>
<dbReference type="InterPro" id="IPR000489">
    <property type="entry name" value="Pterin-binding_dom"/>
</dbReference>
<dbReference type="EC" id="2.5.1.15" evidence="5"/>
<dbReference type="PROSITE" id="PS00792">
    <property type="entry name" value="DHPS_1"/>
    <property type="match status" value="1"/>
</dbReference>
<evidence type="ECO:0000256" key="11">
    <source>
        <dbReference type="ARBA" id="ARBA00030193"/>
    </source>
</evidence>
<keyword evidence="7 13" id="KW-0808">Transferase</keyword>
<comment type="caution">
    <text evidence="13">The sequence shown here is derived from an EMBL/GenBank/DDBJ whole genome shotgun (WGS) entry which is preliminary data.</text>
</comment>
<evidence type="ECO:0000256" key="6">
    <source>
        <dbReference type="ARBA" id="ARBA00016919"/>
    </source>
</evidence>
<comment type="cofactor">
    <cofactor evidence="2">
        <name>Mg(2+)</name>
        <dbReference type="ChEBI" id="CHEBI:18420"/>
    </cofactor>
</comment>
<dbReference type="GO" id="GO:0004156">
    <property type="term" value="F:dihydropteroate synthase activity"/>
    <property type="evidence" value="ECO:0007669"/>
    <property type="project" value="UniProtKB-EC"/>
</dbReference>
<dbReference type="InterPro" id="IPR045031">
    <property type="entry name" value="DHP_synth-like"/>
</dbReference>
<dbReference type="Gene3D" id="3.20.20.20">
    <property type="entry name" value="Dihydropteroate synthase-like"/>
    <property type="match status" value="1"/>
</dbReference>
<dbReference type="GO" id="GO:0046654">
    <property type="term" value="P:tetrahydrofolate biosynthetic process"/>
    <property type="evidence" value="ECO:0007669"/>
    <property type="project" value="TreeGrafter"/>
</dbReference>
<reference evidence="13" key="1">
    <citation type="journal article" date="2020" name="mSystems">
        <title>Genome- and Community-Level Interaction Insights into Carbon Utilization and Element Cycling Functions of Hydrothermarchaeota in Hydrothermal Sediment.</title>
        <authorList>
            <person name="Zhou Z."/>
            <person name="Liu Y."/>
            <person name="Xu W."/>
            <person name="Pan J."/>
            <person name="Luo Z.H."/>
            <person name="Li M."/>
        </authorList>
    </citation>
    <scope>NUCLEOTIDE SEQUENCE [LARGE SCALE GENOMIC DNA]</scope>
    <source>
        <strain evidence="13">SpSt-479</strain>
    </source>
</reference>
<dbReference type="Pfam" id="PF00809">
    <property type="entry name" value="Pterin_bind"/>
    <property type="match status" value="1"/>
</dbReference>
<comment type="pathway">
    <text evidence="3">Cofactor biosynthesis; tetrahydrofolate biosynthesis; 7,8-dihydrofolate from 2-amino-4-hydroxy-6-hydroxymethyl-7,8-dihydropteridine diphosphate and 4-aminobenzoate: step 1/2.</text>
</comment>
<dbReference type="GO" id="GO:0046872">
    <property type="term" value="F:metal ion binding"/>
    <property type="evidence" value="ECO:0007669"/>
    <property type="project" value="UniProtKB-KW"/>
</dbReference>
<dbReference type="GO" id="GO:0046656">
    <property type="term" value="P:folic acid biosynthetic process"/>
    <property type="evidence" value="ECO:0007669"/>
    <property type="project" value="UniProtKB-KW"/>
</dbReference>
<evidence type="ECO:0000313" key="13">
    <source>
        <dbReference type="EMBL" id="HFI91272.1"/>
    </source>
</evidence>
<dbReference type="PANTHER" id="PTHR20941">
    <property type="entry name" value="FOLATE SYNTHESIS PROTEINS"/>
    <property type="match status" value="1"/>
</dbReference>
<dbReference type="CDD" id="cd00739">
    <property type="entry name" value="DHPS"/>
    <property type="match status" value="1"/>
</dbReference>
<keyword evidence="8" id="KW-0479">Metal-binding</keyword>
<protein>
    <recommendedName>
        <fullName evidence="6">Dihydropteroate synthase</fullName>
        <ecNumber evidence="5">2.5.1.15</ecNumber>
    </recommendedName>
    <alternativeName>
        <fullName evidence="11">Dihydropteroate pyrophosphorylase</fullName>
    </alternativeName>
</protein>
<proteinExistence type="inferred from homology"/>
<evidence type="ECO:0000256" key="1">
    <source>
        <dbReference type="ARBA" id="ARBA00000012"/>
    </source>
</evidence>
<dbReference type="SUPFAM" id="SSF51717">
    <property type="entry name" value="Dihydropteroate synthetase-like"/>
    <property type="match status" value="1"/>
</dbReference>
<evidence type="ECO:0000256" key="5">
    <source>
        <dbReference type="ARBA" id="ARBA00012458"/>
    </source>
</evidence>
<evidence type="ECO:0000256" key="8">
    <source>
        <dbReference type="ARBA" id="ARBA00022723"/>
    </source>
</evidence>
<evidence type="ECO:0000256" key="9">
    <source>
        <dbReference type="ARBA" id="ARBA00022842"/>
    </source>
</evidence>
<name>A0A7V2ZJT9_9BACT</name>
<sequence length="383" mass="43207">MIAQIFNCGDNEFLDYLIHKYEDKSILRTNYVIEIRYVSIPDYNDSEYFLKDFILNKNLLISRSDENTLDLLFLIDSISSAKQYFDNISKFGTNRIISEILRVLSNYNSLNIYKIGNKLFNFTNAYLMGIINVTPDSFSDGGKYFNVIRAVDHALQMLDEGVDIIDIGGESTRPGSEPVSADEEMNRVIPVIREILDKKPDAIISIDTYKSKVASAALESGAKIVNDISGFTFDPEIADVCNHFKANVILMHIKGTPKTMQNNTSYKEVISDIYDFLKKQTDFAIQKGIKNIIIDPGIGFGKSVKDNFKIIKRLKDFKSLGFPILVGVSRKSFIGKTLDLDTHERDLPTAAIEAIAVFNSARIIRTHNVKNGKQIIKLLSEII</sequence>
<dbReference type="InterPro" id="IPR006390">
    <property type="entry name" value="DHP_synth_dom"/>
</dbReference>
<dbReference type="NCBIfam" id="TIGR01496">
    <property type="entry name" value="DHPS"/>
    <property type="match status" value="1"/>
</dbReference>
<dbReference type="PROSITE" id="PS50972">
    <property type="entry name" value="PTERIN_BINDING"/>
    <property type="match status" value="1"/>
</dbReference>
<evidence type="ECO:0000259" key="12">
    <source>
        <dbReference type="PROSITE" id="PS50972"/>
    </source>
</evidence>
<comment type="catalytic activity">
    <reaction evidence="1">
        <text>(7,8-dihydropterin-6-yl)methyl diphosphate + 4-aminobenzoate = 7,8-dihydropteroate + diphosphate</text>
        <dbReference type="Rhea" id="RHEA:19949"/>
        <dbReference type="ChEBI" id="CHEBI:17836"/>
        <dbReference type="ChEBI" id="CHEBI:17839"/>
        <dbReference type="ChEBI" id="CHEBI:33019"/>
        <dbReference type="ChEBI" id="CHEBI:72950"/>
        <dbReference type="EC" id="2.5.1.15"/>
    </reaction>
</comment>
<dbReference type="EMBL" id="DSUJ01000008">
    <property type="protein sequence ID" value="HFI91272.1"/>
    <property type="molecule type" value="Genomic_DNA"/>
</dbReference>
<accession>A0A7V2ZJT9</accession>
<organism evidence="13">
    <name type="scientific">Ignavibacterium album</name>
    <dbReference type="NCBI Taxonomy" id="591197"/>
    <lineage>
        <taxon>Bacteria</taxon>
        <taxon>Pseudomonadati</taxon>
        <taxon>Ignavibacteriota</taxon>
        <taxon>Ignavibacteria</taxon>
        <taxon>Ignavibacteriales</taxon>
        <taxon>Ignavibacteriaceae</taxon>
        <taxon>Ignavibacterium</taxon>
    </lineage>
</organism>
<dbReference type="PANTHER" id="PTHR20941:SF1">
    <property type="entry name" value="FOLIC ACID SYNTHESIS PROTEIN FOL1"/>
    <property type="match status" value="1"/>
</dbReference>
<evidence type="ECO:0000256" key="7">
    <source>
        <dbReference type="ARBA" id="ARBA00022679"/>
    </source>
</evidence>
<comment type="similarity">
    <text evidence="4">Belongs to the DHPS family.</text>
</comment>
<gene>
    <name evidence="13" type="primary">folP</name>
    <name evidence="13" type="ORF">ENS31_07030</name>
</gene>
<keyword evidence="9" id="KW-0460">Magnesium</keyword>
<dbReference type="FunFam" id="3.20.20.20:FF:000006">
    <property type="entry name" value="Dihydropteroate synthase"/>
    <property type="match status" value="1"/>
</dbReference>
<dbReference type="AlphaFoldDB" id="A0A7V2ZJT9"/>
<evidence type="ECO:0000256" key="2">
    <source>
        <dbReference type="ARBA" id="ARBA00001946"/>
    </source>
</evidence>
<dbReference type="InterPro" id="IPR011005">
    <property type="entry name" value="Dihydropteroate_synth-like_sf"/>
</dbReference>
<evidence type="ECO:0000256" key="4">
    <source>
        <dbReference type="ARBA" id="ARBA00009503"/>
    </source>
</evidence>
<dbReference type="GO" id="GO:0005829">
    <property type="term" value="C:cytosol"/>
    <property type="evidence" value="ECO:0007669"/>
    <property type="project" value="TreeGrafter"/>
</dbReference>
<feature type="domain" description="Pterin-binding" evidence="12">
    <location>
        <begin position="125"/>
        <end position="377"/>
    </location>
</feature>
<keyword evidence="10" id="KW-0289">Folate biosynthesis</keyword>
<evidence type="ECO:0000256" key="10">
    <source>
        <dbReference type="ARBA" id="ARBA00022909"/>
    </source>
</evidence>